<evidence type="ECO:0000256" key="7">
    <source>
        <dbReference type="ARBA" id="ARBA00023098"/>
    </source>
</evidence>
<evidence type="ECO:0000256" key="6">
    <source>
        <dbReference type="ARBA" id="ARBA00023002"/>
    </source>
</evidence>
<organism evidence="12 13">
    <name type="scientific">Kineococcus aurantiacus</name>
    <dbReference type="NCBI Taxonomy" id="37633"/>
    <lineage>
        <taxon>Bacteria</taxon>
        <taxon>Bacillati</taxon>
        <taxon>Actinomycetota</taxon>
        <taxon>Actinomycetes</taxon>
        <taxon>Kineosporiales</taxon>
        <taxon>Kineosporiaceae</taxon>
        <taxon>Kineococcus</taxon>
    </lineage>
</organism>
<dbReference type="InterPro" id="IPR036291">
    <property type="entry name" value="NAD(P)-bd_dom_sf"/>
</dbReference>
<dbReference type="InterPro" id="IPR020843">
    <property type="entry name" value="ER"/>
</dbReference>
<comment type="similarity">
    <text evidence="1">Belongs to the zinc-containing alcohol dehydrogenase family. Quinone oxidoreductase subfamily.</text>
</comment>
<evidence type="ECO:0000256" key="2">
    <source>
        <dbReference type="ARBA" id="ARBA00022516"/>
    </source>
</evidence>
<evidence type="ECO:0000256" key="8">
    <source>
        <dbReference type="ARBA" id="ARBA00023160"/>
    </source>
</evidence>
<dbReference type="Gene3D" id="3.90.180.10">
    <property type="entry name" value="Medium-chain alcohol dehydrogenases, catalytic domain"/>
    <property type="match status" value="1"/>
</dbReference>
<evidence type="ECO:0000256" key="5">
    <source>
        <dbReference type="ARBA" id="ARBA00022946"/>
    </source>
</evidence>
<dbReference type="EC" id="1.3.1.104" evidence="9"/>
<dbReference type="GO" id="GO:0141148">
    <property type="term" value="F:enoyl-[acyl-carrier-protein] reductase (NADPH) activity"/>
    <property type="evidence" value="ECO:0007669"/>
    <property type="project" value="UniProtKB-EC"/>
</dbReference>
<evidence type="ECO:0000256" key="10">
    <source>
        <dbReference type="ARBA" id="ARBA00048843"/>
    </source>
</evidence>
<gene>
    <name evidence="12" type="ORF">BJ968_000037</name>
</gene>
<keyword evidence="7" id="KW-0443">Lipid metabolism</keyword>
<dbReference type="Gene3D" id="3.40.50.720">
    <property type="entry name" value="NAD(P)-binding Rossmann-like Domain"/>
    <property type="match status" value="1"/>
</dbReference>
<dbReference type="AlphaFoldDB" id="A0A7Y9ARL5"/>
<keyword evidence="6" id="KW-0560">Oxidoreductase</keyword>
<dbReference type="InterPro" id="IPR013149">
    <property type="entry name" value="ADH-like_C"/>
</dbReference>
<evidence type="ECO:0000256" key="4">
    <source>
        <dbReference type="ARBA" id="ARBA00022857"/>
    </source>
</evidence>
<dbReference type="SUPFAM" id="SSF50129">
    <property type="entry name" value="GroES-like"/>
    <property type="match status" value="1"/>
</dbReference>
<feature type="domain" description="Enoyl reductase (ER)" evidence="11">
    <location>
        <begin position="11"/>
        <end position="327"/>
    </location>
</feature>
<evidence type="ECO:0000256" key="9">
    <source>
        <dbReference type="ARBA" id="ARBA00038963"/>
    </source>
</evidence>
<comment type="catalytic activity">
    <reaction evidence="10">
        <text>a 2,3-saturated acyl-[ACP] + NADP(+) = a (2E)-enoyl-[ACP] + NADPH + H(+)</text>
        <dbReference type="Rhea" id="RHEA:22564"/>
        <dbReference type="Rhea" id="RHEA-COMP:9925"/>
        <dbReference type="Rhea" id="RHEA-COMP:9926"/>
        <dbReference type="ChEBI" id="CHEBI:15378"/>
        <dbReference type="ChEBI" id="CHEBI:57783"/>
        <dbReference type="ChEBI" id="CHEBI:58349"/>
        <dbReference type="ChEBI" id="CHEBI:78784"/>
        <dbReference type="ChEBI" id="CHEBI:78785"/>
        <dbReference type="EC" id="1.3.1.104"/>
    </reaction>
</comment>
<keyword evidence="5" id="KW-0809">Transit peptide</keyword>
<sequence length="335" mass="35098">MQAVQISSFGDPADVLELVEVETPTPQAGQVVVDVEAAPVNPSDLMLIEGHYAVHPPLPAAAGAEGVGRISAVGAGVDPARIGERVLVVPTLRHGTWREQTLVDADDVVTIDGEGDVLQQAMLGINPITADLLLDHAGLEAGDWVAQTAANSAVGTYLIALARRAGLRTVNIVRRREAAQEVLALGGDVAIVSDDDFTDTLEQTLGGERIPLLLTPLGGDVVSRTAPFLQHGATVISYGAVNGAPVAIPPQHLTFGDITVRGFWLNNWRESTPAAQVAARYQRIARLTDEGVLSAPVAATYPIAQIDAAVEHARRDGHAGRQGKVLLTFGAEADS</sequence>
<dbReference type="PANTHER" id="PTHR43981">
    <property type="entry name" value="ENOYL-[ACYL-CARRIER-PROTEIN] REDUCTASE, MITOCHONDRIAL"/>
    <property type="match status" value="1"/>
</dbReference>
<dbReference type="Pfam" id="PF08240">
    <property type="entry name" value="ADH_N"/>
    <property type="match status" value="1"/>
</dbReference>
<dbReference type="Proteomes" id="UP000521922">
    <property type="component" value="Unassembled WGS sequence"/>
</dbReference>
<comment type="caution">
    <text evidence="12">The sequence shown here is derived from an EMBL/GenBank/DDBJ whole genome shotgun (WGS) entry which is preliminary data.</text>
</comment>
<dbReference type="SMART" id="SM00829">
    <property type="entry name" value="PKS_ER"/>
    <property type="match status" value="1"/>
</dbReference>
<dbReference type="InterPro" id="IPR013154">
    <property type="entry name" value="ADH-like_N"/>
</dbReference>
<dbReference type="InterPro" id="IPR051034">
    <property type="entry name" value="Mito_Enoyl-ACP_Reductase"/>
</dbReference>
<dbReference type="EMBL" id="JACCBB010000001">
    <property type="protein sequence ID" value="NYD20497.1"/>
    <property type="molecule type" value="Genomic_DNA"/>
</dbReference>
<dbReference type="RefSeq" id="WP_179748175.1">
    <property type="nucleotide sequence ID" value="NZ_BAAAGN010000002.1"/>
</dbReference>
<dbReference type="Pfam" id="PF00107">
    <property type="entry name" value="ADH_zinc_N"/>
    <property type="match status" value="1"/>
</dbReference>
<evidence type="ECO:0000313" key="13">
    <source>
        <dbReference type="Proteomes" id="UP000521922"/>
    </source>
</evidence>
<name>A0A7Y9ARL5_9ACTN</name>
<evidence type="ECO:0000256" key="3">
    <source>
        <dbReference type="ARBA" id="ARBA00022832"/>
    </source>
</evidence>
<evidence type="ECO:0000313" key="12">
    <source>
        <dbReference type="EMBL" id="NYD20497.1"/>
    </source>
</evidence>
<reference evidence="12 13" key="1">
    <citation type="submission" date="2020-07" db="EMBL/GenBank/DDBJ databases">
        <title>Sequencing the genomes of 1000 actinobacteria strains.</title>
        <authorList>
            <person name="Klenk H.-P."/>
        </authorList>
    </citation>
    <scope>NUCLEOTIDE SEQUENCE [LARGE SCALE GENOMIC DNA]</scope>
    <source>
        <strain evidence="12 13">DSM 7487</strain>
    </source>
</reference>
<dbReference type="InterPro" id="IPR011032">
    <property type="entry name" value="GroES-like_sf"/>
</dbReference>
<evidence type="ECO:0000259" key="11">
    <source>
        <dbReference type="SMART" id="SM00829"/>
    </source>
</evidence>
<accession>A0A7Y9ARL5</accession>
<dbReference type="PANTHER" id="PTHR43981:SF2">
    <property type="entry name" value="ENOYL-[ACYL-CARRIER-PROTEIN] REDUCTASE, MITOCHONDRIAL"/>
    <property type="match status" value="1"/>
</dbReference>
<keyword evidence="4" id="KW-0521">NADP</keyword>
<keyword evidence="13" id="KW-1185">Reference proteome</keyword>
<keyword evidence="3" id="KW-0276">Fatty acid metabolism</keyword>
<proteinExistence type="inferred from homology"/>
<keyword evidence="8" id="KW-0275">Fatty acid biosynthesis</keyword>
<dbReference type="CDD" id="cd05282">
    <property type="entry name" value="ETR_like"/>
    <property type="match status" value="1"/>
</dbReference>
<evidence type="ECO:0000256" key="1">
    <source>
        <dbReference type="ARBA" id="ARBA00010371"/>
    </source>
</evidence>
<dbReference type="SUPFAM" id="SSF51735">
    <property type="entry name" value="NAD(P)-binding Rossmann-fold domains"/>
    <property type="match status" value="1"/>
</dbReference>
<dbReference type="GO" id="GO:0006633">
    <property type="term" value="P:fatty acid biosynthetic process"/>
    <property type="evidence" value="ECO:0007669"/>
    <property type="project" value="UniProtKB-KW"/>
</dbReference>
<protein>
    <recommendedName>
        <fullName evidence="9">enoyl-[acyl-carrier-protein] reductase</fullName>
        <ecNumber evidence="9">1.3.1.104</ecNumber>
    </recommendedName>
</protein>
<keyword evidence="2" id="KW-0444">Lipid biosynthesis</keyword>